<protein>
    <submittedName>
        <fullName evidence="4">2',3'-cyclic-nucleotide 2'-phosphodiesterase (5'-nucleotidase family)</fullName>
    </submittedName>
</protein>
<organism evidence="4 5">
    <name type="scientific">Bhargavaea ullalensis</name>
    <dbReference type="NCBI Taxonomy" id="1265685"/>
    <lineage>
        <taxon>Bacteria</taxon>
        <taxon>Bacillati</taxon>
        <taxon>Bacillota</taxon>
        <taxon>Bacilli</taxon>
        <taxon>Bacillales</taxon>
        <taxon>Caryophanaceae</taxon>
        <taxon>Bhargavaea</taxon>
    </lineage>
</organism>
<dbReference type="PROSITE" id="PS00785">
    <property type="entry name" value="5_NUCLEOTIDASE_1"/>
    <property type="match status" value="1"/>
</dbReference>
<proteinExistence type="inferred from homology"/>
<feature type="domain" description="SLH" evidence="3">
    <location>
        <begin position="664"/>
        <end position="725"/>
    </location>
</feature>
<evidence type="ECO:0000313" key="4">
    <source>
        <dbReference type="EMBL" id="MET3575400.1"/>
    </source>
</evidence>
<dbReference type="Gene3D" id="3.60.21.10">
    <property type="match status" value="1"/>
</dbReference>
<gene>
    <name evidence="4" type="ORF">ABID49_001305</name>
</gene>
<dbReference type="Gene3D" id="3.90.780.10">
    <property type="entry name" value="5'-Nucleotidase, C-terminal domain"/>
    <property type="match status" value="1"/>
</dbReference>
<evidence type="ECO:0000259" key="3">
    <source>
        <dbReference type="PROSITE" id="PS51272"/>
    </source>
</evidence>
<dbReference type="InterPro" id="IPR006179">
    <property type="entry name" value="5_nucleotidase/apyrase"/>
</dbReference>
<dbReference type="Pfam" id="PF00395">
    <property type="entry name" value="SLH"/>
    <property type="match status" value="3"/>
</dbReference>
<dbReference type="SUPFAM" id="SSF56300">
    <property type="entry name" value="Metallo-dependent phosphatases"/>
    <property type="match status" value="1"/>
</dbReference>
<keyword evidence="5" id="KW-1185">Reference proteome</keyword>
<dbReference type="Pfam" id="PF00149">
    <property type="entry name" value="Metallophos"/>
    <property type="match status" value="1"/>
</dbReference>
<dbReference type="PROSITE" id="PS51272">
    <property type="entry name" value="SLH"/>
    <property type="match status" value="3"/>
</dbReference>
<name>A0ABV2GAU4_9BACL</name>
<sequence length="725" mass="78630">MNGKWIKATASAALALALFGVQAPAQTKAAGGDFELTVIHTNDTHAHLENGAKRATIIKQLKKENSNNVLLDAGDVFSGTLYFNQFHGLADLKLMNYLGYDAMTFGNHEFDRGSVEEDHKTLADFVSQTEFPIVSANTDFSAYGTFKDLIGGDVTEEFEGGKFYKGIIKEVGGEKVGIFGLTTEETPTISSSNDVKFSNYEKAANEVVAKFEEKGVNKIIAITHMGFESNPEFGNDKLLAEKVQGIDIIVGGHSHTALKEPVKVDNHGKPTVIVQTGQYADNIGELNVTFDENGVITQVDGGLHPTKEAEDDAEAAELLKEYDEAIAETMNESTGVNATVPLDGSRGLWGVRAGETNLGNLITDGMLETAKAINPDVTIAMTNGGGIRAGINEGPITVGEVMTVMPFGNTLGIAKLSGAEITAALEHSVRMFPKENGGFLHVSGMKYSFDGKAEPGKRVRDVQVHTKDGYKAIDPKADYYVATNTFTAAGGDGYDMFAKAYEEGRVSEPGNVDWEMFIDYIQQFDKVSPEKENRIVASMPFTDVDPNNEFTPFIRDLYYRDIIQGNTATTYGTNKVLSRTQATSILVRALGLETEGKTSDFKDLGNMRPETKAEVAAAQEYGIIKGSNGNFMPNEPVKRAQLALMLKRVYELQNGKTYEGDLSKVPFEDIGGSDEETLDAIAFLYENGIVDGSHNGTKFRPLESTSRAQAAKIFSNGRGLIVKED</sequence>
<reference evidence="4 5" key="1">
    <citation type="submission" date="2024-06" db="EMBL/GenBank/DDBJ databases">
        <title>Genomic Encyclopedia of Type Strains, Phase IV (KMG-IV): sequencing the most valuable type-strain genomes for metagenomic binning, comparative biology and taxonomic classification.</title>
        <authorList>
            <person name="Goeker M."/>
        </authorList>
    </citation>
    <scope>NUCLEOTIDE SEQUENCE [LARGE SCALE GENOMIC DNA]</scope>
    <source>
        <strain evidence="4 5">DSM 26128</strain>
    </source>
</reference>
<dbReference type="PANTHER" id="PTHR11575:SF24">
    <property type="entry name" value="5'-NUCLEOTIDASE"/>
    <property type="match status" value="1"/>
</dbReference>
<accession>A0ABV2GAU4</accession>
<evidence type="ECO:0000313" key="5">
    <source>
        <dbReference type="Proteomes" id="UP001549099"/>
    </source>
</evidence>
<dbReference type="Proteomes" id="UP001549099">
    <property type="component" value="Unassembled WGS sequence"/>
</dbReference>
<dbReference type="InterPro" id="IPR004843">
    <property type="entry name" value="Calcineurin-like_PHP"/>
</dbReference>
<dbReference type="Pfam" id="PF02872">
    <property type="entry name" value="5_nucleotid_C"/>
    <property type="match status" value="1"/>
</dbReference>
<dbReference type="PRINTS" id="PR01607">
    <property type="entry name" value="APYRASEFAMLY"/>
</dbReference>
<dbReference type="InterPro" id="IPR008334">
    <property type="entry name" value="5'-Nucleotdase_C"/>
</dbReference>
<dbReference type="InterPro" id="IPR006146">
    <property type="entry name" value="5'-Nucleotdase_CS"/>
</dbReference>
<feature type="chain" id="PRO_5044995799" evidence="2">
    <location>
        <begin position="26"/>
        <end position="725"/>
    </location>
</feature>
<dbReference type="InterPro" id="IPR001119">
    <property type="entry name" value="SLH_dom"/>
</dbReference>
<comment type="caution">
    <text evidence="4">The sequence shown here is derived from an EMBL/GenBank/DDBJ whole genome shotgun (WGS) entry which is preliminary data.</text>
</comment>
<comment type="similarity">
    <text evidence="2">Belongs to the 5'-nucleotidase family.</text>
</comment>
<dbReference type="EMBL" id="JBEPLW010000007">
    <property type="protein sequence ID" value="MET3575400.1"/>
    <property type="molecule type" value="Genomic_DNA"/>
</dbReference>
<dbReference type="RefSeq" id="WP_354196533.1">
    <property type="nucleotide sequence ID" value="NZ_JBEPLW010000007.1"/>
</dbReference>
<keyword evidence="1 2" id="KW-0732">Signal</keyword>
<dbReference type="SUPFAM" id="SSF55816">
    <property type="entry name" value="5'-nucleotidase (syn. UDP-sugar hydrolase), C-terminal domain"/>
    <property type="match status" value="1"/>
</dbReference>
<feature type="domain" description="SLH" evidence="3">
    <location>
        <begin position="598"/>
        <end position="660"/>
    </location>
</feature>
<evidence type="ECO:0000256" key="1">
    <source>
        <dbReference type="ARBA" id="ARBA00022729"/>
    </source>
</evidence>
<feature type="domain" description="SLH" evidence="3">
    <location>
        <begin position="537"/>
        <end position="597"/>
    </location>
</feature>
<keyword evidence="2" id="KW-0378">Hydrolase</keyword>
<dbReference type="PANTHER" id="PTHR11575">
    <property type="entry name" value="5'-NUCLEOTIDASE-RELATED"/>
    <property type="match status" value="1"/>
</dbReference>
<dbReference type="InterPro" id="IPR036907">
    <property type="entry name" value="5'-Nucleotdase_C_sf"/>
</dbReference>
<keyword evidence="2" id="KW-0547">Nucleotide-binding</keyword>
<feature type="signal peptide" evidence="2">
    <location>
        <begin position="1"/>
        <end position="25"/>
    </location>
</feature>
<evidence type="ECO:0000256" key="2">
    <source>
        <dbReference type="RuleBase" id="RU362119"/>
    </source>
</evidence>
<dbReference type="InterPro" id="IPR029052">
    <property type="entry name" value="Metallo-depent_PP-like"/>
</dbReference>